<keyword evidence="2 7" id="KW-0813">Transport</keyword>
<evidence type="ECO:0000256" key="3">
    <source>
        <dbReference type="ARBA" id="ARBA00022967"/>
    </source>
</evidence>
<name>A0A6J2TKD5_DROLE</name>
<evidence type="ECO:0000256" key="2">
    <source>
        <dbReference type="ARBA" id="ARBA00022448"/>
    </source>
</evidence>
<accession>A0A6J2TKD5</accession>
<dbReference type="PANTHER" id="PTHR11993:SF10">
    <property type="entry name" value="NADH DEHYDROGENASE [UBIQUINONE] IRON-SULFUR PROTEIN 2, MITOCHONDRIAL"/>
    <property type="match status" value="1"/>
</dbReference>
<organism evidence="10 11">
    <name type="scientific">Drosophila lebanonensis</name>
    <name type="common">Fruit fly</name>
    <name type="synonym">Scaptodrosophila lebanonensis</name>
    <dbReference type="NCBI Taxonomy" id="7225"/>
    <lineage>
        <taxon>Eukaryota</taxon>
        <taxon>Metazoa</taxon>
        <taxon>Ecdysozoa</taxon>
        <taxon>Arthropoda</taxon>
        <taxon>Hexapoda</taxon>
        <taxon>Insecta</taxon>
        <taxon>Pterygota</taxon>
        <taxon>Neoptera</taxon>
        <taxon>Endopterygota</taxon>
        <taxon>Diptera</taxon>
        <taxon>Brachycera</taxon>
        <taxon>Muscomorpha</taxon>
        <taxon>Ephydroidea</taxon>
        <taxon>Drosophilidae</taxon>
        <taxon>Scaptodrosophila</taxon>
    </lineage>
</organism>
<feature type="compositionally biased region" description="Basic and acidic residues" evidence="8">
    <location>
        <begin position="91"/>
        <end position="117"/>
    </location>
</feature>
<dbReference type="PANTHER" id="PTHR11993">
    <property type="entry name" value="NADH-UBIQUINONE OXIDOREDUCTASE 49 KDA SUBUNIT"/>
    <property type="match status" value="1"/>
</dbReference>
<dbReference type="GeneID" id="115625535"/>
<dbReference type="AlphaFoldDB" id="A0A6J2TKD5"/>
<gene>
    <name evidence="11" type="primary">LOC115625535</name>
</gene>
<evidence type="ECO:0000256" key="6">
    <source>
        <dbReference type="ARBA" id="ARBA00031562"/>
    </source>
</evidence>
<dbReference type="GO" id="GO:0016651">
    <property type="term" value="F:oxidoreductase activity, acting on NAD(P)H"/>
    <property type="evidence" value="ECO:0007669"/>
    <property type="project" value="InterPro"/>
</dbReference>
<dbReference type="GO" id="GO:0005739">
    <property type="term" value="C:mitochondrion"/>
    <property type="evidence" value="ECO:0007669"/>
    <property type="project" value="GOC"/>
</dbReference>
<dbReference type="Gene3D" id="1.10.645.10">
    <property type="entry name" value="Cytochrome-c3 Hydrogenase, chain B"/>
    <property type="match status" value="1"/>
</dbReference>
<dbReference type="NCBIfam" id="NF004739">
    <property type="entry name" value="PRK06075.1"/>
    <property type="match status" value="1"/>
</dbReference>
<evidence type="ECO:0000313" key="11">
    <source>
        <dbReference type="RefSeq" id="XP_030376474.1"/>
    </source>
</evidence>
<dbReference type="CTD" id="43073"/>
<evidence type="ECO:0000256" key="5">
    <source>
        <dbReference type="ARBA" id="ARBA00030505"/>
    </source>
</evidence>
<dbReference type="OrthoDB" id="1009at2759"/>
<keyword evidence="4 7" id="KW-0520">NAD</keyword>
<evidence type="ECO:0000313" key="10">
    <source>
        <dbReference type="Proteomes" id="UP000504634"/>
    </source>
</evidence>
<keyword evidence="3 7" id="KW-1278">Translocase</keyword>
<keyword evidence="10" id="KW-1185">Reference proteome</keyword>
<protein>
    <recommendedName>
        <fullName evidence="5">Complex I-49kD</fullName>
    </recommendedName>
    <alternativeName>
        <fullName evidence="6">NADH-ubiquinone oxidoreductase 49 kDa subunit</fullName>
    </alternativeName>
</protein>
<feature type="domain" description="NADH-quinone oxidoreductase subunit D" evidence="9">
    <location>
        <begin position="287"/>
        <end position="557"/>
    </location>
</feature>
<dbReference type="GO" id="GO:0006120">
    <property type="term" value="P:mitochondrial electron transport, NADH to ubiquinone"/>
    <property type="evidence" value="ECO:0007669"/>
    <property type="project" value="TreeGrafter"/>
</dbReference>
<dbReference type="InterPro" id="IPR001135">
    <property type="entry name" value="NADH_Q_OxRdtase_suD"/>
</dbReference>
<evidence type="ECO:0000256" key="4">
    <source>
        <dbReference type="ARBA" id="ARBA00023027"/>
    </source>
</evidence>
<reference evidence="11" key="1">
    <citation type="submission" date="2025-08" db="UniProtKB">
        <authorList>
            <consortium name="RefSeq"/>
        </authorList>
    </citation>
    <scope>IDENTIFICATION</scope>
    <source>
        <strain evidence="11">11010-0011.00</strain>
        <tissue evidence="11">Whole body</tissue>
    </source>
</reference>
<dbReference type="GO" id="GO:0051287">
    <property type="term" value="F:NAD binding"/>
    <property type="evidence" value="ECO:0007669"/>
    <property type="project" value="InterPro"/>
</dbReference>
<dbReference type="HAMAP" id="MF_01358">
    <property type="entry name" value="NDH1_NuoD"/>
    <property type="match status" value="1"/>
</dbReference>
<evidence type="ECO:0000259" key="9">
    <source>
        <dbReference type="Pfam" id="PF00346"/>
    </source>
</evidence>
<dbReference type="InterPro" id="IPR022885">
    <property type="entry name" value="NDH1_su_D/H"/>
</dbReference>
<proteinExistence type="inferred from homology"/>
<comment type="similarity">
    <text evidence="1 7">Belongs to the complex I 49 kDa subunit family.</text>
</comment>
<dbReference type="PROSITE" id="PS00535">
    <property type="entry name" value="COMPLEX1_49K"/>
    <property type="match status" value="1"/>
</dbReference>
<dbReference type="Pfam" id="PF00346">
    <property type="entry name" value="Complex1_49kDa"/>
    <property type="match status" value="1"/>
</dbReference>
<dbReference type="RefSeq" id="XP_030376474.1">
    <property type="nucleotide sequence ID" value="XM_030520614.1"/>
</dbReference>
<dbReference type="SUPFAM" id="SSF56762">
    <property type="entry name" value="HydB/Nqo4-like"/>
    <property type="match status" value="1"/>
</dbReference>
<dbReference type="NCBIfam" id="TIGR01962">
    <property type="entry name" value="NuoD"/>
    <property type="match status" value="1"/>
</dbReference>
<evidence type="ECO:0000256" key="7">
    <source>
        <dbReference type="RuleBase" id="RU003685"/>
    </source>
</evidence>
<evidence type="ECO:0000256" key="8">
    <source>
        <dbReference type="SAM" id="MobiDB-lite"/>
    </source>
</evidence>
<evidence type="ECO:0000256" key="1">
    <source>
        <dbReference type="ARBA" id="ARBA00005769"/>
    </source>
</evidence>
<dbReference type="Proteomes" id="UP000504634">
    <property type="component" value="Unplaced"/>
</dbReference>
<dbReference type="InterPro" id="IPR029014">
    <property type="entry name" value="NiFe-Hase_large"/>
</dbReference>
<dbReference type="FunFam" id="1.10.645.10:FF:000005">
    <property type="entry name" value="NADH-quinone oxidoreductase subunit D"/>
    <property type="match status" value="1"/>
</dbReference>
<dbReference type="GO" id="GO:0048038">
    <property type="term" value="F:quinone binding"/>
    <property type="evidence" value="ECO:0007669"/>
    <property type="project" value="InterPro"/>
</dbReference>
<feature type="region of interest" description="Disordered" evidence="8">
    <location>
        <begin position="91"/>
        <end position="128"/>
    </location>
</feature>
<sequence length="557" mass="64017">MPTKVPASLKGVRNLANKLFTPSEIRRFDAYRRQFNDKFLNLDTYRTTLREKVKWLSTQYYAAAKYNDTSDPYKRIKPRWPNMLGAQYNRKFSDHNKEGDKAKNSNEDGGGERKWDEPEGAPYEPSKSHTWYPDPEFLKRYAGAMLYPVGDQWKQKPRTTDRARPPENRSFRTKFINFGPAHPAAHGVLRMILELDNETVLSADPHIGLLHRGTEKLIEYKTYVQALPYFDRLDYVSCMANEQAYCLAVEKLLNIEVPPRAKFIRTMFAELMRLTNHTMAVSSSMLDCGAITPLFWLFEEREKLYEFSERASGARLHAAYIRPGGVAYDLPLGFSQDLHSYIGQLGERLDEVEDVVTDNRIWRMRNIGIGRISAHDALNCGCTGPVLRATGIKWDLRKQQPYDAYDKIHFDVIVGANGDCYDRYLVRIREMRESIRIIEQCLQLMPEGEVKVDDRKITPPPRRKMKSGMEDLIHHFKHFSQGIFVPPGQTYSAVESPKGEFGVYLVSDGTSRPYRCKIRPASYAHLALLSKMAPQHMLADIVAIIGSLDIVFGEIDR</sequence>
<dbReference type="InterPro" id="IPR014029">
    <property type="entry name" value="NADH_UbQ_OxRdtase_49kDa_CS"/>
</dbReference>